<dbReference type="InterPro" id="IPR021109">
    <property type="entry name" value="Peptidase_aspartic_dom_sf"/>
</dbReference>
<evidence type="ECO:0000256" key="2">
    <source>
        <dbReference type="SAM" id="Phobius"/>
    </source>
</evidence>
<evidence type="ECO:0008006" key="5">
    <source>
        <dbReference type="Google" id="ProtNLM"/>
    </source>
</evidence>
<accession>A0A0D6LQL3</accession>
<sequence>MSRTNNEAMINHVSDDRGLNVSVNISDLFLPAFHSWPTYDGHNTSVVKFVRDLNEKATAAGYDEEKLARLLPLQLSGAAKIKYMSYSPEIKHDYKKVLDQLKTDFRNRNYVSIVKAKIQHVRQDPDEDVFVFGQRVKDLVEDAYAESGANTVTDISCETFLRGLNTELRIAVMKKKPPSTSYEELLEIAEKEQHLIEMVKRERGVLDSAMINAITEVVRNLQITEPNHSYPETSNFVNGRRGNSSYRGNNRRGHYENRNIAYHNDQHQFRRQNYARNSHFDENQYHTNRGRREFSGPNRQFQNNYRSHSRGRPNNYHRNRSTSRTRNNFRERSQSRYRNTQNSYRERSQSRHRNTRRGGRVASVFHYSPSLFTAISLLCLTSIAYGDKTEFKLCGNGKSGLPIAIPKPLNCLLPEKHSEVMITNANVYVENMKPLILEGIHCFNKSRIICATSFFHLTLKVESDDVITQSISQDTCREMARTKRYNGIPLRSLHESLFDTGNDVTYSYPILGRRCSITSNLIMEIGTVLTNDGENIVSNVGNSEGCKLQDEFCTQQHGVLVWEHPKNNTSYCKFVKSTHSLMYASRDHVLSNELQAVFHFSEEVISVTQKERWCLPKNAVRMINNVYLEFPQMEETSKKTIREVLEGNPLVIRRINERNMRGSKNLRLIKSRTKRSISALFEEPTKNSESMIVSETGEMSPEAKATAVNHFLTMFSNQDDEHTELFHEQRQDQKQYELNVRSQFLSFRLQEQINNDFRFFWTKICNIMNAQIRTVNFLAKADPTSAARILTNGDNVSAIMAGEVLLLSRCKYVKADEILYDNKINEKCYAHTPVRVGPRIFFLMPGSNKELMTKSYHVDCAHIPNSIIYEGRTWKSSGNREVHVSEVALNLPINDYSEMVFNASPIFHSELSRINPLVQILSSNHEILDTTQKLHHSDILNNELVDVQNEGWKAVTTLEENASEILQSEVKFLLDFVPFRYIIIIAICILIFLLIIACCVCYFRCPCKRRLSKTEIVRYQTPKRVVSTSENLQHIEMNDLGSDVQRHSTLKLKTTKFLSYVPIVMGVVGSVEGNHGNHSSPCFVPVRCQNEIVIALLDTGSSITFCNMATVAQLKIKIDSEVIPHAVAANGTYIPFFGSATVSITFGNITKKHRTLVTRNEFSPAAITLGVDFLRRIEKPIRMEFQKNIVCIGRSNLPILDNTNITSFHSTFNIRVSEKTLLPPNSDNFILATIDGFIPKNCDILAEDTNSNKLPEGLFVGRTLFRSGRSGRVPLRILNHSNATITLYPKQNIAKGGVVEQNQHRLVYSVFDTKNNERNNSHVKADIEYIPKEVLLDDDENCDDIGKINWENSELDLVNKSRIVELINQFRDIFLEKNGHPGHYVGDN</sequence>
<dbReference type="SUPFAM" id="SSF161008">
    <property type="entry name" value="Viral glycoprotein ectodomain-like"/>
    <property type="match status" value="1"/>
</dbReference>
<dbReference type="PANTHER" id="PTHR33223:SF6">
    <property type="entry name" value="CCHC-TYPE DOMAIN-CONTAINING PROTEIN"/>
    <property type="match status" value="1"/>
</dbReference>
<keyword evidence="4" id="KW-1185">Reference proteome</keyword>
<protein>
    <recommendedName>
        <fullName evidence="5">Peptidase A2 domain-containing protein</fullName>
    </recommendedName>
</protein>
<dbReference type="EMBL" id="KE125055">
    <property type="protein sequence ID" value="EPB72296.1"/>
    <property type="molecule type" value="Genomic_DNA"/>
</dbReference>
<dbReference type="Gene3D" id="2.40.70.10">
    <property type="entry name" value="Acid Proteases"/>
    <property type="match status" value="1"/>
</dbReference>
<dbReference type="InterPro" id="IPR036157">
    <property type="entry name" value="dUTPase-like_sf"/>
</dbReference>
<evidence type="ECO:0000313" key="4">
    <source>
        <dbReference type="Proteomes" id="UP000054495"/>
    </source>
</evidence>
<dbReference type="PANTHER" id="PTHR33223">
    <property type="entry name" value="CCHC-TYPE DOMAIN-CONTAINING PROTEIN"/>
    <property type="match status" value="1"/>
</dbReference>
<feature type="transmembrane region" description="Helical" evidence="2">
    <location>
        <begin position="981"/>
        <end position="1003"/>
    </location>
</feature>
<proteinExistence type="predicted"/>
<dbReference type="Gene3D" id="1.20.5.1890">
    <property type="match status" value="1"/>
</dbReference>
<keyword evidence="2" id="KW-0812">Transmembrane</keyword>
<reference evidence="3 4" key="1">
    <citation type="submission" date="2013-05" db="EMBL/GenBank/DDBJ databases">
        <title>Draft genome of the parasitic nematode Anyclostoma ceylanicum.</title>
        <authorList>
            <person name="Mitreva M."/>
        </authorList>
    </citation>
    <scope>NUCLEOTIDE SEQUENCE [LARGE SCALE GENOMIC DNA]</scope>
</reference>
<dbReference type="Pfam" id="PF24664">
    <property type="entry name" value="Monjiviricetes_fusion"/>
    <property type="match status" value="1"/>
</dbReference>
<feature type="compositionally biased region" description="Basic residues" evidence="1">
    <location>
        <begin position="307"/>
        <end position="323"/>
    </location>
</feature>
<dbReference type="CDD" id="cd00303">
    <property type="entry name" value="retropepsin_like"/>
    <property type="match status" value="1"/>
</dbReference>
<keyword evidence="2" id="KW-1133">Transmembrane helix</keyword>
<feature type="region of interest" description="Disordered" evidence="1">
    <location>
        <begin position="286"/>
        <end position="358"/>
    </location>
</feature>
<feature type="compositionally biased region" description="Polar residues" evidence="1">
    <location>
        <begin position="226"/>
        <end position="237"/>
    </location>
</feature>
<organism evidence="3 4">
    <name type="scientific">Ancylostoma ceylanicum</name>
    <dbReference type="NCBI Taxonomy" id="53326"/>
    <lineage>
        <taxon>Eukaryota</taxon>
        <taxon>Metazoa</taxon>
        <taxon>Ecdysozoa</taxon>
        <taxon>Nematoda</taxon>
        <taxon>Chromadorea</taxon>
        <taxon>Rhabditida</taxon>
        <taxon>Rhabditina</taxon>
        <taxon>Rhabditomorpha</taxon>
        <taxon>Strongyloidea</taxon>
        <taxon>Ancylostomatidae</taxon>
        <taxon>Ancylostomatinae</taxon>
        <taxon>Ancylostoma</taxon>
    </lineage>
</organism>
<evidence type="ECO:0000256" key="1">
    <source>
        <dbReference type="SAM" id="MobiDB-lite"/>
    </source>
</evidence>
<dbReference type="SUPFAM" id="SSF51283">
    <property type="entry name" value="dUTPase-like"/>
    <property type="match status" value="1"/>
</dbReference>
<name>A0A0D6LQL3_9BILA</name>
<evidence type="ECO:0000313" key="3">
    <source>
        <dbReference type="EMBL" id="EPB72296.1"/>
    </source>
</evidence>
<feature type="compositionally biased region" description="Polar residues" evidence="1">
    <location>
        <begin position="297"/>
        <end position="306"/>
    </location>
</feature>
<feature type="compositionally biased region" description="Low complexity" evidence="1">
    <location>
        <begin position="238"/>
        <end position="248"/>
    </location>
</feature>
<dbReference type="SUPFAM" id="SSF50630">
    <property type="entry name" value="Acid proteases"/>
    <property type="match status" value="1"/>
</dbReference>
<gene>
    <name evidence="3" type="ORF">ANCCEY_08613</name>
</gene>
<feature type="region of interest" description="Disordered" evidence="1">
    <location>
        <begin position="226"/>
        <end position="253"/>
    </location>
</feature>
<keyword evidence="2" id="KW-0472">Membrane</keyword>
<dbReference type="Proteomes" id="UP000054495">
    <property type="component" value="Unassembled WGS sequence"/>
</dbReference>